<evidence type="ECO:0000256" key="1">
    <source>
        <dbReference type="ARBA" id="ARBA00010646"/>
    </source>
</evidence>
<reference evidence="3 4" key="1">
    <citation type="submission" date="2019-04" db="EMBL/GenBank/DDBJ databases">
        <authorList>
            <consortium name="GenomeTrakr network: Whole genome sequencing for foodborne pathogen traceback"/>
        </authorList>
    </citation>
    <scope>NUCLEOTIDE SEQUENCE [LARGE SCALE GENOMIC DNA]</scope>
    <source>
        <strain evidence="3 4">CFSAN072502</strain>
    </source>
</reference>
<comment type="caution">
    <text evidence="3">The sequence shown here is derived from an EMBL/GenBank/DDBJ whole genome shotgun (WGS) entry which is preliminary data.</text>
</comment>
<dbReference type="Pfam" id="PF01183">
    <property type="entry name" value="Glyco_hydro_25"/>
    <property type="match status" value="1"/>
</dbReference>
<dbReference type="AlphaFoldDB" id="A0A823J611"/>
<gene>
    <name evidence="3" type="ORF">CW895_13840</name>
</gene>
<dbReference type="GO" id="GO:0003796">
    <property type="term" value="F:lysozyme activity"/>
    <property type="evidence" value="ECO:0007669"/>
    <property type="project" value="InterPro"/>
</dbReference>
<dbReference type="InterPro" id="IPR017853">
    <property type="entry name" value="GH"/>
</dbReference>
<dbReference type="EMBL" id="AABEKN010000006">
    <property type="protein sequence ID" value="EAG9354875.1"/>
    <property type="molecule type" value="Genomic_DNA"/>
</dbReference>
<evidence type="ECO:0000259" key="2">
    <source>
        <dbReference type="PROSITE" id="PS51781"/>
    </source>
</evidence>
<dbReference type="SUPFAM" id="SSF51445">
    <property type="entry name" value="(Trans)glycosidases"/>
    <property type="match status" value="1"/>
</dbReference>
<dbReference type="GO" id="GO:0009253">
    <property type="term" value="P:peptidoglycan catabolic process"/>
    <property type="evidence" value="ECO:0007669"/>
    <property type="project" value="InterPro"/>
</dbReference>
<dbReference type="InterPro" id="IPR003646">
    <property type="entry name" value="SH3-like_bac-type"/>
</dbReference>
<proteinExistence type="inferred from homology"/>
<accession>A0A823J611</accession>
<dbReference type="Gene3D" id="3.20.20.80">
    <property type="entry name" value="Glycosidases"/>
    <property type="match status" value="1"/>
</dbReference>
<sequence>MGKILDISKYQTKVDYQRLKGEVDYVVLRSSNGTQKYDELLDIHLKGVIGAGISFGLYHYALFQGGQDTLNEANMLIKAIEKAKIYGKKPSYVFVDVEEKHCADIVKETNRFIQEVEKKTGTKCGLYSGDAFVKQYGLLKVTTAMRWIARYGLNDGKVNNHYQPTTSFHIWQYTSKGQLPSISGNLDLSTCSTVVLNQLKGNKQLVAQSNSSNNHYKNKKVVSKVANLRFYNKPSWSDKDVIGTVGKGLGFPVIIEKMKVGDSYQYKVKNSKGATYYMTASDKYVEIKNN</sequence>
<dbReference type="InterPro" id="IPR002053">
    <property type="entry name" value="Glyco_hydro_25"/>
</dbReference>
<dbReference type="Proteomes" id="UP000524387">
    <property type="component" value="Unassembled WGS sequence"/>
</dbReference>
<dbReference type="PANTHER" id="PTHR34135">
    <property type="entry name" value="LYSOZYME"/>
    <property type="match status" value="1"/>
</dbReference>
<dbReference type="PROSITE" id="PS51781">
    <property type="entry name" value="SH3B"/>
    <property type="match status" value="1"/>
</dbReference>
<protein>
    <recommendedName>
        <fullName evidence="2">SH3b domain-containing protein</fullName>
    </recommendedName>
</protein>
<organism evidence="3 4">
    <name type="scientific">Listeria monocytogenes</name>
    <dbReference type="NCBI Taxonomy" id="1639"/>
    <lineage>
        <taxon>Bacteria</taxon>
        <taxon>Bacillati</taxon>
        <taxon>Bacillota</taxon>
        <taxon>Bacilli</taxon>
        <taxon>Bacillales</taxon>
        <taxon>Listeriaceae</taxon>
        <taxon>Listeria</taxon>
    </lineage>
</organism>
<evidence type="ECO:0000313" key="4">
    <source>
        <dbReference type="Proteomes" id="UP000524387"/>
    </source>
</evidence>
<dbReference type="PANTHER" id="PTHR34135:SF1">
    <property type="entry name" value="GLYCOSYL HYDROLASE FAMILY 25"/>
    <property type="match status" value="1"/>
</dbReference>
<dbReference type="GO" id="GO:0016998">
    <property type="term" value="P:cell wall macromolecule catabolic process"/>
    <property type="evidence" value="ECO:0007669"/>
    <property type="project" value="InterPro"/>
</dbReference>
<dbReference type="RefSeq" id="WP_070033940.1">
    <property type="nucleotide sequence ID" value="NZ_CP090057.1"/>
</dbReference>
<dbReference type="PROSITE" id="PS51904">
    <property type="entry name" value="GLYCOSYL_HYDROL_F25_2"/>
    <property type="match status" value="1"/>
</dbReference>
<name>A0A823J611_LISMN</name>
<feature type="domain" description="SH3b" evidence="2">
    <location>
        <begin position="216"/>
        <end position="287"/>
    </location>
</feature>
<dbReference type="GO" id="GO:0016052">
    <property type="term" value="P:carbohydrate catabolic process"/>
    <property type="evidence" value="ECO:0007669"/>
    <property type="project" value="TreeGrafter"/>
</dbReference>
<evidence type="ECO:0000313" key="3">
    <source>
        <dbReference type="EMBL" id="EAG9354875.1"/>
    </source>
</evidence>
<comment type="similarity">
    <text evidence="1">Belongs to the glycosyl hydrolase 25 family.</text>
</comment>